<dbReference type="RefSeq" id="XP_015191195.1">
    <property type="nucleotide sequence ID" value="XM_015335709.1"/>
</dbReference>
<dbReference type="Gene3D" id="2.170.270.10">
    <property type="entry name" value="SET domain"/>
    <property type="match status" value="1"/>
</dbReference>
<dbReference type="Pfam" id="PF00096">
    <property type="entry name" value="zf-C2H2"/>
    <property type="match status" value="4"/>
</dbReference>
<feature type="domain" description="SET" evidence="6">
    <location>
        <begin position="43"/>
        <end position="173"/>
    </location>
</feature>
<dbReference type="SMART" id="SM00355">
    <property type="entry name" value="ZnF_C2H2"/>
    <property type="match status" value="5"/>
</dbReference>
<feature type="domain" description="C2H2-type" evidence="5">
    <location>
        <begin position="889"/>
        <end position="916"/>
    </location>
</feature>
<dbReference type="InterPro" id="IPR044413">
    <property type="entry name" value="PRDM1_PR-SET"/>
</dbReference>
<feature type="compositionally biased region" description="Low complexity" evidence="4">
    <location>
        <begin position="428"/>
        <end position="438"/>
    </location>
</feature>
<feature type="compositionally biased region" description="Polar residues" evidence="4">
    <location>
        <begin position="490"/>
        <end position="511"/>
    </location>
</feature>
<dbReference type="SUPFAM" id="SSF82199">
    <property type="entry name" value="SET domain"/>
    <property type="match status" value="1"/>
</dbReference>
<feature type="region of interest" description="Disordered" evidence="4">
    <location>
        <begin position="797"/>
        <end position="851"/>
    </location>
</feature>
<feature type="region of interest" description="Disordered" evidence="4">
    <location>
        <begin position="358"/>
        <end position="385"/>
    </location>
</feature>
<feature type="compositionally biased region" description="Low complexity" evidence="4">
    <location>
        <begin position="532"/>
        <end position="543"/>
    </location>
</feature>
<dbReference type="Proteomes" id="UP000694924">
    <property type="component" value="Unplaced"/>
</dbReference>
<feature type="compositionally biased region" description="Polar residues" evidence="4">
    <location>
        <begin position="763"/>
        <end position="775"/>
    </location>
</feature>
<keyword evidence="3" id="KW-0479">Metal-binding</keyword>
<dbReference type="GeneID" id="107074354"/>
<dbReference type="Pfam" id="PF21549">
    <property type="entry name" value="PRDM2_PR"/>
    <property type="match status" value="1"/>
</dbReference>
<dbReference type="PROSITE" id="PS50280">
    <property type="entry name" value="SET"/>
    <property type="match status" value="1"/>
</dbReference>
<feature type="compositionally biased region" description="Basic residues" evidence="4">
    <location>
        <begin position="416"/>
        <end position="427"/>
    </location>
</feature>
<sequence>MEASEWDHATLREEEFEQHAVYLVPDVTASPSDTNRAEASLPRNLVLKPSQALNDVRSSTKESFLETSSMLGVWSTSYIPKGTRFGPLVGQVYTKDSVPADANRKYFWRVYKNNELFYYIDGYDVQKSNWMRYVNPAYSSESQNLIACQYKMNIYFYTIKPILPNQELLVWYCREFAERLNYPLTGELMLQRIRQQVQQSALPTEISASVDVISPLKDSSIYERRSQMTPTDGSVRSDEGYHSNGYHDEILTPPEESSESDSENNYVLDFSKNSKSSVCSNEPLKPDNVAAKNEYRKVKIKITKTYGNFQAGTKSNLDGTAKEKNPEIASRAMSPEIQKSVSPVMLQKTTLLSMISEDETDKNSKPFYEPEVKGNVPATTRPAYITSPSSSILENILLRSTTDNNNNNNNNNQQQQHHHQHHHHHHQQQQQQQQQQHQQHQHQQQHQHHQQNHHQSHTADSVTPPPSSPTEMAYSYKKSHRYGNILPCSPDSSSNLPMQTESCVNSTTNNHGPVPIPSPTGGLHSSTGNLHSSTGTSNGNATTHIGNVHSSSSPGVNVHSNSGVLSSSTILTSSSNVASSSCLPKRKTKSPSPANSPPLCPSSTPTILYSTNSGGCQIESSSVYSNSAGGNNVGGGSGGGGVSSGGGGGSSGNGSSVVSGGCGNGVVGSVGACGSGGSGGGGGGSGGVGSAGNNHQNPVSPISPIQSPSSYSYGLYHQNGTLHHNATPLSINCTVYSPTPSTGSNGNLVYGERSSDGRRLDVPSSSHQLPTSSTTMQIDGSQAGLIAGTHNLHLGHHPGLTIHANSSSSGSLNHRYSPASSLSPDDHGCSQSGSLSPNSQGSRGYRSLPYPLKKKDGKMHYECNVCCKTFGQLSNLKVHLRTHSGERPFKCNVCTKSFTQLAHLQKHHLVHTGEKPHQCEICKKRFSSTSNLKTHLRLHSGQKPYACDLCPAKFTQFVHLKLHKRLHTNERPYTCQGCDKKYISASGLRTHWKTTSCRPNSIEDELALAAAVGSPTYYEYGPDMNVGTMPKECELEHIENYERHGSAHGPHTTSLHNLENPVARPSVIETSQPHIIECT</sequence>
<proteinExistence type="predicted"/>
<dbReference type="InterPro" id="IPR013087">
    <property type="entry name" value="Znf_C2H2_type"/>
</dbReference>
<evidence type="ECO:0000256" key="4">
    <source>
        <dbReference type="SAM" id="MobiDB-lite"/>
    </source>
</evidence>
<feature type="compositionally biased region" description="Gly residues" evidence="4">
    <location>
        <begin position="678"/>
        <end position="690"/>
    </location>
</feature>
<keyword evidence="1" id="KW-0805">Transcription regulation</keyword>
<evidence type="ECO:0000256" key="1">
    <source>
        <dbReference type="ARBA" id="ARBA00023015"/>
    </source>
</evidence>
<dbReference type="InterPro" id="IPR036236">
    <property type="entry name" value="Znf_C2H2_sf"/>
</dbReference>
<feature type="compositionally biased region" description="Low complexity" evidence="4">
    <location>
        <begin position="404"/>
        <end position="415"/>
    </location>
</feature>
<feature type="domain" description="C2H2-type" evidence="5">
    <location>
        <begin position="945"/>
        <end position="972"/>
    </location>
</feature>
<organism evidence="7 8">
    <name type="scientific">Polistes dominula</name>
    <name type="common">European paper wasp</name>
    <name type="synonym">Vespa dominula</name>
    <dbReference type="NCBI Taxonomy" id="743375"/>
    <lineage>
        <taxon>Eukaryota</taxon>
        <taxon>Metazoa</taxon>
        <taxon>Ecdysozoa</taxon>
        <taxon>Arthropoda</taxon>
        <taxon>Hexapoda</taxon>
        <taxon>Insecta</taxon>
        <taxon>Pterygota</taxon>
        <taxon>Neoptera</taxon>
        <taxon>Endopterygota</taxon>
        <taxon>Hymenoptera</taxon>
        <taxon>Apocrita</taxon>
        <taxon>Aculeata</taxon>
        <taxon>Vespoidea</taxon>
        <taxon>Vespidae</taxon>
        <taxon>Polistinae</taxon>
        <taxon>Polistini</taxon>
        <taxon>Polistes</taxon>
    </lineage>
</organism>
<dbReference type="PROSITE" id="PS00028">
    <property type="entry name" value="ZINC_FINGER_C2H2_1"/>
    <property type="match status" value="4"/>
</dbReference>
<dbReference type="CDD" id="cd19187">
    <property type="entry name" value="PR-SET_PRDM1"/>
    <property type="match status" value="1"/>
</dbReference>
<feature type="compositionally biased region" description="Basic and acidic residues" evidence="4">
    <location>
        <begin position="235"/>
        <end position="250"/>
    </location>
</feature>
<feature type="compositionally biased region" description="Polar residues" evidence="4">
    <location>
        <begin position="544"/>
        <end position="560"/>
    </location>
</feature>
<accession>A0ABM1JFF7</accession>
<dbReference type="PANTHER" id="PTHR16515">
    <property type="entry name" value="PR DOMAIN ZINC FINGER PROTEIN"/>
    <property type="match status" value="1"/>
</dbReference>
<feature type="region of interest" description="Disordered" evidence="4">
    <location>
        <begin position="577"/>
        <end position="601"/>
    </location>
</feature>
<dbReference type="SUPFAM" id="SSF57667">
    <property type="entry name" value="beta-beta-alpha zinc fingers"/>
    <property type="match status" value="3"/>
</dbReference>
<dbReference type="InterPro" id="IPR050331">
    <property type="entry name" value="Zinc_finger"/>
</dbReference>
<keyword evidence="7" id="KW-1185">Reference proteome</keyword>
<gene>
    <name evidence="8" type="primary">LOC107074354</name>
</gene>
<keyword evidence="3" id="KW-0862">Zinc</keyword>
<feature type="domain" description="C2H2-type" evidence="5">
    <location>
        <begin position="917"/>
        <end position="944"/>
    </location>
</feature>
<feature type="compositionally biased region" description="Basic residues" evidence="4">
    <location>
        <begin position="439"/>
        <end position="456"/>
    </location>
</feature>
<keyword evidence="2" id="KW-0804">Transcription</keyword>
<dbReference type="InterPro" id="IPR046341">
    <property type="entry name" value="SET_dom_sf"/>
</dbReference>
<feature type="region of interest" description="Disordered" evidence="4">
    <location>
        <begin position="401"/>
        <end position="473"/>
    </location>
</feature>
<dbReference type="SMART" id="SM00317">
    <property type="entry name" value="SET"/>
    <property type="match status" value="1"/>
</dbReference>
<name>A0ABM1JFF7_POLDO</name>
<evidence type="ECO:0000256" key="2">
    <source>
        <dbReference type="ARBA" id="ARBA00023163"/>
    </source>
</evidence>
<dbReference type="InterPro" id="IPR001214">
    <property type="entry name" value="SET_dom"/>
</dbReference>
<feature type="region of interest" description="Disordered" evidence="4">
    <location>
        <begin position="221"/>
        <end position="264"/>
    </location>
</feature>
<feature type="domain" description="C2H2-type" evidence="5">
    <location>
        <begin position="861"/>
        <end position="888"/>
    </location>
</feature>
<evidence type="ECO:0000256" key="3">
    <source>
        <dbReference type="PROSITE-ProRule" id="PRU00042"/>
    </source>
</evidence>
<feature type="compositionally biased region" description="Polar residues" evidence="4">
    <location>
        <begin position="803"/>
        <end position="842"/>
    </location>
</feature>
<feature type="region of interest" description="Disordered" evidence="4">
    <location>
        <begin position="742"/>
        <end position="775"/>
    </location>
</feature>
<reference evidence="8" key="1">
    <citation type="submission" date="2025-08" db="UniProtKB">
        <authorList>
            <consortium name="RefSeq"/>
        </authorList>
    </citation>
    <scope>IDENTIFICATION</scope>
    <source>
        <tissue evidence="8">Whole body</tissue>
    </source>
</reference>
<evidence type="ECO:0000313" key="8">
    <source>
        <dbReference type="RefSeq" id="XP_015191195.1"/>
    </source>
</evidence>
<evidence type="ECO:0000259" key="6">
    <source>
        <dbReference type="PROSITE" id="PS50280"/>
    </source>
</evidence>
<dbReference type="Gene3D" id="3.30.160.60">
    <property type="entry name" value="Classic Zinc Finger"/>
    <property type="match status" value="5"/>
</dbReference>
<feature type="region of interest" description="Disordered" evidence="4">
    <location>
        <begin position="485"/>
        <end position="560"/>
    </location>
</feature>
<dbReference type="PROSITE" id="PS50157">
    <property type="entry name" value="ZINC_FINGER_C2H2_2"/>
    <property type="match status" value="4"/>
</dbReference>
<keyword evidence="3" id="KW-0863">Zinc-finger</keyword>
<protein>
    <submittedName>
        <fullName evidence="8">Zinc finger protein rotund</fullName>
    </submittedName>
</protein>
<evidence type="ECO:0000259" key="5">
    <source>
        <dbReference type="PROSITE" id="PS50157"/>
    </source>
</evidence>
<feature type="compositionally biased region" description="Basic and acidic residues" evidence="4">
    <location>
        <begin position="361"/>
        <end position="372"/>
    </location>
</feature>
<evidence type="ECO:0000313" key="7">
    <source>
        <dbReference type="Proteomes" id="UP000694924"/>
    </source>
</evidence>
<feature type="region of interest" description="Disordered" evidence="4">
    <location>
        <begin position="678"/>
        <end position="706"/>
    </location>
</feature>
<dbReference type="PANTHER" id="PTHR16515:SF59">
    <property type="entry name" value="PR DOMAIN ZINC FINGER PROTEIN 1"/>
    <property type="match status" value="1"/>
</dbReference>